<sequence>MFSYYSKSMFEVYKSILKCQDITASNIVNNLESNQIYLKDDISYINEVSNIDEYLKYLTNAYFLIKEENKYKICNTSLKIKELCNIMKNEKRLINGFFELKSIKDCDLSKIFLIKDLKVKIFKLMDYKIIKIENNDVWRFNKKWNIKFLKVLLTKITNIMNDINQIYEEGVDNEEFIVSTCNLQYLIYLYFIFLN</sequence>
<accession>T0MI59</accession>
<dbReference type="EMBL" id="KE647258">
    <property type="protein sequence ID" value="EQB60665.1"/>
    <property type="molecule type" value="Genomic_DNA"/>
</dbReference>
<dbReference type="OrthoDB" id="2190900at2759"/>
<dbReference type="Proteomes" id="UP000053780">
    <property type="component" value="Unassembled WGS sequence"/>
</dbReference>
<dbReference type="HOGENOM" id="CLU_1396711_0_0_1"/>
<proteinExistence type="predicted"/>
<organism evidence="1 2">
    <name type="scientific">Vairimorpha apis BRL 01</name>
    <dbReference type="NCBI Taxonomy" id="1037528"/>
    <lineage>
        <taxon>Eukaryota</taxon>
        <taxon>Fungi</taxon>
        <taxon>Fungi incertae sedis</taxon>
        <taxon>Microsporidia</taxon>
        <taxon>Nosematidae</taxon>
        <taxon>Vairimorpha</taxon>
    </lineage>
</organism>
<evidence type="ECO:0000313" key="1">
    <source>
        <dbReference type="EMBL" id="EQB60665.1"/>
    </source>
</evidence>
<keyword evidence="2" id="KW-1185">Reference proteome</keyword>
<name>T0MI59_9MICR</name>
<dbReference type="AlphaFoldDB" id="T0MI59"/>
<evidence type="ECO:0000313" key="2">
    <source>
        <dbReference type="Proteomes" id="UP000053780"/>
    </source>
</evidence>
<reference evidence="1 2" key="1">
    <citation type="journal article" date="2013" name="BMC Genomics">
        <title>Genome sequencing and comparative genomics of honey bee microsporidia, Nosema apis reveal novel insights into host-parasite interactions.</title>
        <authorList>
            <person name="Chen Yp."/>
            <person name="Pettis J.S."/>
            <person name="Zhao Y."/>
            <person name="Liu X."/>
            <person name="Tallon L.J."/>
            <person name="Sadzewicz L.D."/>
            <person name="Li R."/>
            <person name="Zheng H."/>
            <person name="Huang S."/>
            <person name="Zhang X."/>
            <person name="Hamilton M.C."/>
            <person name="Pernal S.F."/>
            <person name="Melathopoulos A.P."/>
            <person name="Yan X."/>
            <person name="Evans J.D."/>
        </authorList>
    </citation>
    <scope>NUCLEOTIDE SEQUENCE [LARGE SCALE GENOMIC DNA]</scope>
    <source>
        <strain evidence="1 2">BRL 01</strain>
    </source>
</reference>
<gene>
    <name evidence="1" type="ORF">NAPIS_ORF01763</name>
</gene>
<protein>
    <submittedName>
        <fullName evidence="1">Uncharacterized protein</fullName>
    </submittedName>
</protein>
<dbReference type="VEuPathDB" id="MicrosporidiaDB:NAPIS_ORF01763"/>